<keyword evidence="3" id="KW-1185">Reference proteome</keyword>
<dbReference type="Gene3D" id="1.10.238.10">
    <property type="entry name" value="EF-hand"/>
    <property type="match status" value="1"/>
</dbReference>
<keyword evidence="1" id="KW-0106">Calcium</keyword>
<dbReference type="RefSeq" id="XP_015523970.2">
    <property type="nucleotide sequence ID" value="XM_015668484.2"/>
</dbReference>
<evidence type="ECO:0000313" key="5">
    <source>
        <dbReference type="RefSeq" id="XP_015523970.2"/>
    </source>
</evidence>
<dbReference type="OrthoDB" id="9974725at2759"/>
<dbReference type="Proteomes" id="UP000829291">
    <property type="component" value="Chromosome 1"/>
</dbReference>
<dbReference type="PROSITE" id="PS50222">
    <property type="entry name" value="EF_HAND_2"/>
    <property type="match status" value="3"/>
</dbReference>
<dbReference type="InterPro" id="IPR002048">
    <property type="entry name" value="EF_hand_dom"/>
</dbReference>
<protein>
    <submittedName>
        <fullName evidence="4 5">Calexcitin-1</fullName>
    </submittedName>
</protein>
<proteinExistence type="predicted"/>
<dbReference type="RefSeq" id="XP_015523969.2">
    <property type="nucleotide sequence ID" value="XM_015668483.2"/>
</dbReference>
<feature type="domain" description="EF-hand" evidence="2">
    <location>
        <begin position="100"/>
        <end position="135"/>
    </location>
</feature>
<dbReference type="PROSITE" id="PS00018">
    <property type="entry name" value="EF_HAND_1"/>
    <property type="match status" value="3"/>
</dbReference>
<dbReference type="GO" id="GO:0005509">
    <property type="term" value="F:calcium ion binding"/>
    <property type="evidence" value="ECO:0007669"/>
    <property type="project" value="InterPro"/>
</dbReference>
<dbReference type="Pfam" id="PF13202">
    <property type="entry name" value="EF-hand_5"/>
    <property type="match status" value="1"/>
</dbReference>
<evidence type="ECO:0000259" key="2">
    <source>
        <dbReference type="PROSITE" id="PS50222"/>
    </source>
</evidence>
<evidence type="ECO:0000313" key="4">
    <source>
        <dbReference type="RefSeq" id="XP_015523969.2"/>
    </source>
</evidence>
<gene>
    <name evidence="4 5" type="primary">LOC107227366</name>
</gene>
<evidence type="ECO:0000313" key="3">
    <source>
        <dbReference type="Proteomes" id="UP000829291"/>
    </source>
</evidence>
<feature type="domain" description="EF-hand" evidence="2">
    <location>
        <begin position="68"/>
        <end position="93"/>
    </location>
</feature>
<feature type="domain" description="EF-hand" evidence="2">
    <location>
        <begin position="19"/>
        <end position="42"/>
    </location>
</feature>
<evidence type="ECO:0000256" key="1">
    <source>
        <dbReference type="ARBA" id="ARBA00022837"/>
    </source>
</evidence>
<accession>A0A6J0CC14</accession>
<sequence>MPISDFRKNKLLYVFNVFFDVNQSGTIEKKDFELAIQKICQNRGWAPGSPKNQQTHDSLLKVWDGLRQRADANHDGQVSRDEWCSMWEEYAKDPTHALEWQQRYMNFIFDLEDTSDDGRIDEEEFTSVCTTYGIPISDCRTAFSKLSGQKKEVTREEFTELWKEYFSSDDPSAPGNFIFGKNSFN</sequence>
<dbReference type="InterPro" id="IPR018247">
    <property type="entry name" value="EF_Hand_1_Ca_BS"/>
</dbReference>
<dbReference type="KEGG" id="nlo:107227366"/>
<name>A0A6J0CC14_NEOLC</name>
<dbReference type="AlphaFoldDB" id="A0A6J0CC14"/>
<dbReference type="InterPro" id="IPR011992">
    <property type="entry name" value="EF-hand-dom_pair"/>
</dbReference>
<dbReference type="SUPFAM" id="SSF47473">
    <property type="entry name" value="EF-hand"/>
    <property type="match status" value="1"/>
</dbReference>
<reference evidence="4 5" key="1">
    <citation type="submission" date="2025-05" db="UniProtKB">
        <authorList>
            <consortium name="RefSeq"/>
        </authorList>
    </citation>
    <scope>IDENTIFICATION</scope>
    <source>
        <tissue evidence="4 5">Thorax and Abdomen</tissue>
    </source>
</reference>
<dbReference type="GeneID" id="107227366"/>
<organism evidence="3 5">
    <name type="scientific">Neodiprion lecontei</name>
    <name type="common">Redheaded pine sawfly</name>
    <dbReference type="NCBI Taxonomy" id="441921"/>
    <lineage>
        <taxon>Eukaryota</taxon>
        <taxon>Metazoa</taxon>
        <taxon>Ecdysozoa</taxon>
        <taxon>Arthropoda</taxon>
        <taxon>Hexapoda</taxon>
        <taxon>Insecta</taxon>
        <taxon>Pterygota</taxon>
        <taxon>Neoptera</taxon>
        <taxon>Endopterygota</taxon>
        <taxon>Hymenoptera</taxon>
        <taxon>Tenthredinoidea</taxon>
        <taxon>Diprionidae</taxon>
        <taxon>Diprioninae</taxon>
        <taxon>Neodiprion</taxon>
    </lineage>
</organism>